<keyword evidence="4" id="KW-0472">Membrane</keyword>
<dbReference type="GO" id="GO:0030479">
    <property type="term" value="C:actin cortical patch"/>
    <property type="evidence" value="ECO:0007669"/>
    <property type="project" value="TreeGrafter"/>
</dbReference>
<evidence type="ECO:0000313" key="7">
    <source>
        <dbReference type="EMBL" id="CAG8700440.1"/>
    </source>
</evidence>
<dbReference type="PANTHER" id="PTHR47174:SF1">
    <property type="entry name" value="REDUCED VIABILITY UPON STARVATION PROTEIN 167"/>
    <property type="match status" value="1"/>
</dbReference>
<dbReference type="InterPro" id="IPR017853">
    <property type="entry name" value="GH"/>
</dbReference>
<dbReference type="GO" id="GO:0031097">
    <property type="term" value="C:medial cortex"/>
    <property type="evidence" value="ECO:0007669"/>
    <property type="project" value="TreeGrafter"/>
</dbReference>
<dbReference type="GO" id="GO:0051666">
    <property type="term" value="P:actin cortical patch localization"/>
    <property type="evidence" value="ECO:0007669"/>
    <property type="project" value="InterPro"/>
</dbReference>
<dbReference type="PANTHER" id="PTHR47174">
    <property type="entry name" value="BRIDGING INTEGRATOR 3"/>
    <property type="match status" value="1"/>
</dbReference>
<dbReference type="Proteomes" id="UP000789759">
    <property type="component" value="Unassembled WGS sequence"/>
</dbReference>
<dbReference type="GO" id="GO:0043332">
    <property type="term" value="C:mating projection tip"/>
    <property type="evidence" value="ECO:0007669"/>
    <property type="project" value="TreeGrafter"/>
</dbReference>
<evidence type="ECO:0000256" key="2">
    <source>
        <dbReference type="PROSITE-ProRule" id="PRU00192"/>
    </source>
</evidence>
<reference evidence="7" key="1">
    <citation type="submission" date="2021-06" db="EMBL/GenBank/DDBJ databases">
        <authorList>
            <person name="Kallberg Y."/>
            <person name="Tangrot J."/>
            <person name="Rosling A."/>
        </authorList>
    </citation>
    <scope>NUCLEOTIDE SEQUENCE</scope>
    <source>
        <strain evidence="7">FL966</strain>
    </source>
</reference>
<sequence>GDVIEVLERGDGPNDWWVGRLHGAALSQDSCHLSPAKPNKLIGYYPAYKLNLTPGVDFTISPSIDYLNFIAFGQNDLVNNSRNGGNPSSIFSRQASKFNELLNYKSKNNLQFKMILSVPLPSNRNNLISFFNANPRNLEYDSNNNQNSRFVSDLISIVTANGFDGIDIDYPYKLPCSNQLEFSSVFSNFLNAISTQLGGKNLTITAGQYPINMTYDIIDFVNIQAFRLNINDTTTSAGINKISQILSSWNSFVNYSKLVLGVEFGGIVEVVSDDSNSIKSDIENQKLRPVNDPNFNFPFANEQIPDLCKSSSYAYLSWENLSSLLSPSSCPTNLSSSSPWIYGFVNNYQSLNAKLDYIKNNNLFGIAIADITKDSKNLQLTNFILGIPPSPSGKSGTTGISSPSPASTSSPPNTGAIVGGILGSIIFVSASAAVGIILYRRRHIPGKVVTTVIAMFDYVGKEANDLSFKAGDVIEVLERGDGPNDWWVGRLRGAVGEFPDNEQAHTEHAETKIEINVCNSIQANKQTAEITVQVSNETHEIGIQVSDDMLFTLEARINLLQLQLNLRISEVEDLKKQFEYASHNYYNYKNTPYPKAKIEESLY</sequence>
<dbReference type="SMART" id="SM00636">
    <property type="entry name" value="Glyco_18"/>
    <property type="match status" value="1"/>
</dbReference>
<dbReference type="SUPFAM" id="SSF50044">
    <property type="entry name" value="SH3-domain"/>
    <property type="match status" value="1"/>
</dbReference>
<dbReference type="SUPFAM" id="SSF51445">
    <property type="entry name" value="(Trans)glycosidases"/>
    <property type="match status" value="1"/>
</dbReference>
<dbReference type="PROSITE" id="PS50002">
    <property type="entry name" value="SH3"/>
    <property type="match status" value="2"/>
</dbReference>
<name>A0A9N9HQ40_9GLOM</name>
<dbReference type="GO" id="GO:0097320">
    <property type="term" value="P:plasma membrane tubulation"/>
    <property type="evidence" value="ECO:0007669"/>
    <property type="project" value="TreeGrafter"/>
</dbReference>
<evidence type="ECO:0000256" key="1">
    <source>
        <dbReference type="ARBA" id="ARBA00022443"/>
    </source>
</evidence>
<keyword evidence="8" id="KW-1185">Reference proteome</keyword>
<dbReference type="GO" id="GO:1990528">
    <property type="term" value="C:Rvs161p-Rvs167p complex"/>
    <property type="evidence" value="ECO:0007669"/>
    <property type="project" value="TreeGrafter"/>
</dbReference>
<dbReference type="InterPro" id="IPR001452">
    <property type="entry name" value="SH3_domain"/>
</dbReference>
<evidence type="ECO:0000313" key="8">
    <source>
        <dbReference type="Proteomes" id="UP000789759"/>
    </source>
</evidence>
<comment type="caution">
    <text evidence="7">The sequence shown here is derived from an EMBL/GenBank/DDBJ whole genome shotgun (WGS) entry which is preliminary data.</text>
</comment>
<dbReference type="PROSITE" id="PS51910">
    <property type="entry name" value="GH18_2"/>
    <property type="match status" value="1"/>
</dbReference>
<evidence type="ECO:0000259" key="5">
    <source>
        <dbReference type="PROSITE" id="PS50002"/>
    </source>
</evidence>
<gene>
    <name evidence="7" type="ORF">CPELLU_LOCUS11795</name>
</gene>
<protein>
    <submittedName>
        <fullName evidence="7">16354_t:CDS:1</fullName>
    </submittedName>
</protein>
<dbReference type="OrthoDB" id="10255964at2759"/>
<evidence type="ECO:0000256" key="3">
    <source>
        <dbReference type="SAM" id="MobiDB-lite"/>
    </source>
</evidence>
<accession>A0A9N9HQ40</accession>
<proteinExistence type="predicted"/>
<dbReference type="SMART" id="SM00326">
    <property type="entry name" value="SH3"/>
    <property type="match status" value="1"/>
</dbReference>
<feature type="non-terminal residue" evidence="7">
    <location>
        <position position="603"/>
    </location>
</feature>
<dbReference type="Gene3D" id="3.20.20.80">
    <property type="entry name" value="Glycosidases"/>
    <property type="match status" value="1"/>
</dbReference>
<dbReference type="PRINTS" id="PR00452">
    <property type="entry name" value="SH3DOMAIN"/>
</dbReference>
<organism evidence="7 8">
    <name type="scientific">Cetraspora pellucida</name>
    <dbReference type="NCBI Taxonomy" id="1433469"/>
    <lineage>
        <taxon>Eukaryota</taxon>
        <taxon>Fungi</taxon>
        <taxon>Fungi incertae sedis</taxon>
        <taxon>Mucoromycota</taxon>
        <taxon>Glomeromycotina</taxon>
        <taxon>Glomeromycetes</taxon>
        <taxon>Diversisporales</taxon>
        <taxon>Gigasporaceae</taxon>
        <taxon>Cetraspora</taxon>
    </lineage>
</organism>
<feature type="non-terminal residue" evidence="7">
    <location>
        <position position="1"/>
    </location>
</feature>
<dbReference type="CDD" id="cd12087">
    <property type="entry name" value="TM_EGFR-like"/>
    <property type="match status" value="1"/>
</dbReference>
<dbReference type="Gene3D" id="2.30.30.40">
    <property type="entry name" value="SH3 Domains"/>
    <property type="match status" value="1"/>
</dbReference>
<dbReference type="EMBL" id="CAJVQA010010758">
    <property type="protein sequence ID" value="CAG8700440.1"/>
    <property type="molecule type" value="Genomic_DNA"/>
</dbReference>
<keyword evidence="4" id="KW-1133">Transmembrane helix</keyword>
<dbReference type="Pfam" id="PF00018">
    <property type="entry name" value="SH3_1"/>
    <property type="match status" value="1"/>
</dbReference>
<dbReference type="GO" id="GO:0008289">
    <property type="term" value="F:lipid binding"/>
    <property type="evidence" value="ECO:0007669"/>
    <property type="project" value="TreeGrafter"/>
</dbReference>
<dbReference type="GO" id="GO:0005975">
    <property type="term" value="P:carbohydrate metabolic process"/>
    <property type="evidence" value="ECO:0007669"/>
    <property type="project" value="InterPro"/>
</dbReference>
<evidence type="ECO:0000259" key="6">
    <source>
        <dbReference type="PROSITE" id="PS51910"/>
    </source>
</evidence>
<feature type="region of interest" description="Disordered" evidence="3">
    <location>
        <begin position="392"/>
        <end position="411"/>
    </location>
</feature>
<dbReference type="Pfam" id="PF00704">
    <property type="entry name" value="Glyco_hydro_18"/>
    <property type="match status" value="1"/>
</dbReference>
<feature type="transmembrane region" description="Helical" evidence="4">
    <location>
        <begin position="416"/>
        <end position="439"/>
    </location>
</feature>
<feature type="domain" description="SH3" evidence="5">
    <location>
        <begin position="447"/>
        <end position="508"/>
    </location>
</feature>
<feature type="domain" description="GH18" evidence="6">
    <location>
        <begin position="39"/>
        <end position="388"/>
    </location>
</feature>
<dbReference type="InterPro" id="IPR011583">
    <property type="entry name" value="Chitinase_II/V-like_cat"/>
</dbReference>
<feature type="domain" description="SH3" evidence="5">
    <location>
        <begin position="1"/>
        <end position="55"/>
    </location>
</feature>
<dbReference type="GO" id="GO:0006897">
    <property type="term" value="P:endocytosis"/>
    <property type="evidence" value="ECO:0007669"/>
    <property type="project" value="InterPro"/>
</dbReference>
<dbReference type="InterPro" id="IPR036028">
    <property type="entry name" value="SH3-like_dom_sf"/>
</dbReference>
<dbReference type="GO" id="GO:0008061">
    <property type="term" value="F:chitin binding"/>
    <property type="evidence" value="ECO:0007669"/>
    <property type="project" value="InterPro"/>
</dbReference>
<evidence type="ECO:0000256" key="4">
    <source>
        <dbReference type="SAM" id="Phobius"/>
    </source>
</evidence>
<keyword evidence="1 2" id="KW-0728">SH3 domain</keyword>
<dbReference type="InterPro" id="IPR001223">
    <property type="entry name" value="Glyco_hydro18_cat"/>
</dbReference>
<dbReference type="AlphaFoldDB" id="A0A9N9HQ40"/>
<dbReference type="InterPro" id="IPR046982">
    <property type="entry name" value="BIN3/RVS161-like"/>
</dbReference>
<keyword evidence="4" id="KW-0812">Transmembrane</keyword>